<dbReference type="CDD" id="cd02619">
    <property type="entry name" value="Peptidase_C1"/>
    <property type="match status" value="1"/>
</dbReference>
<dbReference type="Proteomes" id="UP000199513">
    <property type="component" value="Unassembled WGS sequence"/>
</dbReference>
<dbReference type="InterPro" id="IPR000668">
    <property type="entry name" value="Peptidase_C1A_C"/>
</dbReference>
<sequence>MLYKRLFYLLLIGFYSPYFVYAQYATGCLVDSAKYMEVPMSAPLMRGDYKVPASASLKEYCPIPGDQGNLGTCTAWSAAYASRTILYAKRKNISTKEAIMNMAFSPSYVYNQIKITGDCFYGAYISDALYLLKTQGCLSFKEFGYDCEREVKASEKARAGKFVIQDYKRLFMYGVNNNLAGGIIKVVKKSLSEGKPVIVSMRCFASLEKAKGIWNPPTSNDANKGYHAMTVIGYDDNKFGGAVEIMNSWGPAWGNEGFIWIKYSDFEKNCVEAYEVGDFPAEAIDSKPEQEVFFAGEVSFKKSDGQVMSASLKNGIYKMKQNYYSGTAFQFFVSHQEPVYMYAIGTDLSNKFSVLFPYDKFTSPLLGYKRGTVAFPSEDHFLQLDQTKGSDFVCVLYAKKPLDIDDLVKKMESGTGSVKDRVYQAIGSRAIIPFQTQYKQDKISFSVKTTHAEQSLVVPLIIEIGHQ</sequence>
<reference evidence="2 3" key="1">
    <citation type="submission" date="2016-10" db="EMBL/GenBank/DDBJ databases">
        <authorList>
            <person name="de Groot N.N."/>
        </authorList>
    </citation>
    <scope>NUCLEOTIDE SEQUENCE [LARGE SCALE GENOMIC DNA]</scope>
    <source>
        <strain>GEY</strain>
        <strain evidence="3">DSM 9560</strain>
    </source>
</reference>
<dbReference type="EMBL" id="FONY01000030">
    <property type="protein sequence ID" value="SFF38812.1"/>
    <property type="molecule type" value="Genomic_DNA"/>
</dbReference>
<dbReference type="Gene3D" id="3.90.70.10">
    <property type="entry name" value="Cysteine proteinases"/>
    <property type="match status" value="1"/>
</dbReference>
<protein>
    <submittedName>
        <fullName evidence="2">Papain family cysteine protease</fullName>
    </submittedName>
</protein>
<dbReference type="OrthoDB" id="3648721at2"/>
<dbReference type="GO" id="GO:0006508">
    <property type="term" value="P:proteolysis"/>
    <property type="evidence" value="ECO:0007669"/>
    <property type="project" value="UniProtKB-KW"/>
</dbReference>
<dbReference type="RefSeq" id="WP_091548359.1">
    <property type="nucleotide sequence ID" value="NZ_FONY01000030.1"/>
</dbReference>
<dbReference type="Pfam" id="PF00112">
    <property type="entry name" value="Peptidase_C1"/>
    <property type="match status" value="1"/>
</dbReference>
<dbReference type="PROSITE" id="PS00639">
    <property type="entry name" value="THIOL_PROTEASE_HIS"/>
    <property type="match status" value="1"/>
</dbReference>
<feature type="domain" description="Peptidase C1A papain C-terminal" evidence="1">
    <location>
        <begin position="66"/>
        <end position="266"/>
    </location>
</feature>
<evidence type="ECO:0000313" key="2">
    <source>
        <dbReference type="EMBL" id="SFF38812.1"/>
    </source>
</evidence>
<dbReference type="SUPFAM" id="SSF54001">
    <property type="entry name" value="Cysteine proteinases"/>
    <property type="match status" value="1"/>
</dbReference>
<dbReference type="AlphaFoldDB" id="A0A1I2I943"/>
<gene>
    <name evidence="2" type="ORF">SAMN04488541_10307</name>
</gene>
<keyword evidence="2" id="KW-0645">Protease</keyword>
<dbReference type="InterPro" id="IPR038765">
    <property type="entry name" value="Papain-like_cys_pep_sf"/>
</dbReference>
<evidence type="ECO:0000259" key="1">
    <source>
        <dbReference type="Pfam" id="PF00112"/>
    </source>
</evidence>
<dbReference type="STRING" id="1003.SAMN04488541_10307"/>
<proteinExistence type="predicted"/>
<dbReference type="GO" id="GO:0008234">
    <property type="term" value="F:cysteine-type peptidase activity"/>
    <property type="evidence" value="ECO:0007669"/>
    <property type="project" value="InterPro"/>
</dbReference>
<organism evidence="2 3">
    <name type="scientific">Thermoflexibacter ruber</name>
    <dbReference type="NCBI Taxonomy" id="1003"/>
    <lineage>
        <taxon>Bacteria</taxon>
        <taxon>Pseudomonadati</taxon>
        <taxon>Bacteroidota</taxon>
        <taxon>Cytophagia</taxon>
        <taxon>Cytophagales</taxon>
        <taxon>Thermoflexibacteraceae</taxon>
        <taxon>Thermoflexibacter</taxon>
    </lineage>
</organism>
<accession>A0A1I2I943</accession>
<evidence type="ECO:0000313" key="3">
    <source>
        <dbReference type="Proteomes" id="UP000199513"/>
    </source>
</evidence>
<name>A0A1I2I943_9BACT</name>
<keyword evidence="3" id="KW-1185">Reference proteome</keyword>
<keyword evidence="2" id="KW-0378">Hydrolase</keyword>
<dbReference type="InterPro" id="IPR025660">
    <property type="entry name" value="Pept_his_AS"/>
</dbReference>